<dbReference type="Pfam" id="PF00078">
    <property type="entry name" value="RVT_1"/>
    <property type="match status" value="1"/>
</dbReference>
<dbReference type="PROSITE" id="PS50878">
    <property type="entry name" value="RT_POL"/>
    <property type="match status" value="1"/>
</dbReference>
<dbReference type="EMBL" id="GEGO01004297">
    <property type="protein sequence ID" value="JAR91107.1"/>
    <property type="molecule type" value="Transcribed_RNA"/>
</dbReference>
<feature type="domain" description="Reverse transcriptase" evidence="1">
    <location>
        <begin position="349"/>
        <end position="600"/>
    </location>
</feature>
<feature type="non-terminal residue" evidence="2">
    <location>
        <position position="1"/>
    </location>
</feature>
<dbReference type="AlphaFoldDB" id="A0A147BJZ3"/>
<dbReference type="CDD" id="cd01650">
    <property type="entry name" value="RT_nLTR_like"/>
    <property type="match status" value="1"/>
</dbReference>
<accession>A0A147BJZ3</accession>
<dbReference type="InterPro" id="IPR036691">
    <property type="entry name" value="Endo/exonu/phosph_ase_sf"/>
</dbReference>
<keyword evidence="2" id="KW-0808">Transferase</keyword>
<proteinExistence type="predicted"/>
<evidence type="ECO:0000259" key="1">
    <source>
        <dbReference type="PROSITE" id="PS50878"/>
    </source>
</evidence>
<keyword evidence="2" id="KW-0548">Nucleotidyltransferase</keyword>
<dbReference type="PANTHER" id="PTHR33332">
    <property type="entry name" value="REVERSE TRANSCRIPTASE DOMAIN-CONTAINING PROTEIN"/>
    <property type="match status" value="1"/>
</dbReference>
<name>A0A147BJZ3_IXORI</name>
<dbReference type="InterPro" id="IPR043502">
    <property type="entry name" value="DNA/RNA_pol_sf"/>
</dbReference>
<protein>
    <submittedName>
        <fullName evidence="2">Putative rna-directed dna polymerase from mobile element jockey-like protein</fullName>
    </submittedName>
</protein>
<dbReference type="GO" id="GO:0003964">
    <property type="term" value="F:RNA-directed DNA polymerase activity"/>
    <property type="evidence" value="ECO:0007669"/>
    <property type="project" value="UniProtKB-KW"/>
</dbReference>
<dbReference type="InterPro" id="IPR000477">
    <property type="entry name" value="RT_dom"/>
</dbReference>
<dbReference type="SUPFAM" id="SSF56219">
    <property type="entry name" value="DNase I-like"/>
    <property type="match status" value="1"/>
</dbReference>
<sequence length="804" mass="93261">SRCHPNDMYVLAGDFNFPDIVWPVFPASMPFESWRTLPKQCRDFVDVASALSLCQMNNQPTRGSAVLDLFFTSKPECVMGVHLMEPLSDHASVNVEMTISTYKYNPLTKTILNYPKANVDAICANLVSFTTSYMEDFASRSTNENWNLLKFKLLQLADLFIPKVNIRSSVEKPWFSARLKKLLNKKHRLYRSAKLSRSQDAWEKYDQCNLTTKLEIKNAKRKYFNEDLGNIMRTNPKKFWTVVNPKQGRQSFSFSDDVGNKMSPLEACERFSQYFSEVFSEDLFPLPDYYPDSNMYHEMPQLTISATGVLKLIDEQHPNSTPGPDNISMKLLKLCKHECSTLLSLIFQQSLDTSDIPDDWKHAQVIPIHKNGPKNEFGNYRPISLTSVPSKLMEHIVFSNVMNHLCINNFIFVNQHGFRRSHSCETQLFEFSNDIHENLHSRLETHAIFIDFKKAFDKVPHHRLMLKLRSLRIDPFVTEWIAGFFSNRTQCIHYESKDSSPQQVKSGVPQGTVLGPLLFLIYVNDLPTRIQSMIRLYADDCVLYRKIEGLDDCMLLQSDLTFLETWCEEWQLQINVSKTKYLNFNNKRTSTQFNYTLFSIPIENVQTYKYLGLHFTPNLSWEPHINHVTAKANQTLGFLRRHLHSATRETKLIAYTSLLRPKLEYASLIWNPHQSYLIDKLEAIQNRATRFVLRNYTRTSITTLKQQTNIPLLADRRKITRLTALHHLYYHSPSKKEKYCPAANHVSARTDNSQKLQLATPRTNTFKFSPLQLSISDWNSLPDDIVTVKESIRFRSAIATLYNT</sequence>
<keyword evidence="2" id="KW-0695">RNA-directed DNA polymerase</keyword>
<evidence type="ECO:0000313" key="2">
    <source>
        <dbReference type="EMBL" id="JAR91107.1"/>
    </source>
</evidence>
<organism evidence="2">
    <name type="scientific">Ixodes ricinus</name>
    <name type="common">Common tick</name>
    <name type="synonym">Acarus ricinus</name>
    <dbReference type="NCBI Taxonomy" id="34613"/>
    <lineage>
        <taxon>Eukaryota</taxon>
        <taxon>Metazoa</taxon>
        <taxon>Ecdysozoa</taxon>
        <taxon>Arthropoda</taxon>
        <taxon>Chelicerata</taxon>
        <taxon>Arachnida</taxon>
        <taxon>Acari</taxon>
        <taxon>Parasitiformes</taxon>
        <taxon>Ixodida</taxon>
        <taxon>Ixodoidea</taxon>
        <taxon>Ixodidae</taxon>
        <taxon>Ixodinae</taxon>
        <taxon>Ixodes</taxon>
    </lineage>
</organism>
<reference evidence="2" key="1">
    <citation type="journal article" date="2018" name="PLoS Negl. Trop. Dis.">
        <title>Sialome diversity of ticks revealed by RNAseq of single tick salivary glands.</title>
        <authorList>
            <person name="Perner J."/>
            <person name="Kropackova S."/>
            <person name="Kopacek P."/>
            <person name="Ribeiro J.M."/>
        </authorList>
    </citation>
    <scope>NUCLEOTIDE SEQUENCE</scope>
    <source>
        <strain evidence="2">Siblings of single egg batch collected in Ceske Budejovice</strain>
        <tissue evidence="2">Salivary glands</tissue>
    </source>
</reference>
<dbReference type="SUPFAM" id="SSF56672">
    <property type="entry name" value="DNA/RNA polymerases"/>
    <property type="match status" value="1"/>
</dbReference>